<dbReference type="InterPro" id="IPR011701">
    <property type="entry name" value="MFS"/>
</dbReference>
<evidence type="ECO:0000256" key="4">
    <source>
        <dbReference type="ARBA" id="ARBA00022692"/>
    </source>
</evidence>
<keyword evidence="3" id="KW-1003">Cell membrane</keyword>
<evidence type="ECO:0000313" key="10">
    <source>
        <dbReference type="Proteomes" id="UP000245433"/>
    </source>
</evidence>
<feature type="transmembrane region" description="Helical" evidence="7">
    <location>
        <begin position="102"/>
        <end position="123"/>
    </location>
</feature>
<dbReference type="InterPro" id="IPR020846">
    <property type="entry name" value="MFS_dom"/>
</dbReference>
<protein>
    <submittedName>
        <fullName evidence="9">Putative MFS family arabinose efflux permease</fullName>
    </submittedName>
</protein>
<dbReference type="RefSeq" id="WP_089939139.1">
    <property type="nucleotide sequence ID" value="NZ_CAKOEX010000006.1"/>
</dbReference>
<feature type="transmembrane region" description="Helical" evidence="7">
    <location>
        <begin position="283"/>
        <end position="301"/>
    </location>
</feature>
<keyword evidence="2" id="KW-0813">Transport</keyword>
<feature type="transmembrane region" description="Helical" evidence="7">
    <location>
        <begin position="214"/>
        <end position="234"/>
    </location>
</feature>
<dbReference type="AlphaFoldDB" id="A0A2U1D9G9"/>
<evidence type="ECO:0000256" key="3">
    <source>
        <dbReference type="ARBA" id="ARBA00022475"/>
    </source>
</evidence>
<gene>
    <name evidence="9" type="ORF">C7384_10468</name>
</gene>
<evidence type="ECO:0000256" key="6">
    <source>
        <dbReference type="ARBA" id="ARBA00023136"/>
    </source>
</evidence>
<dbReference type="GO" id="GO:0005886">
    <property type="term" value="C:plasma membrane"/>
    <property type="evidence" value="ECO:0007669"/>
    <property type="project" value="UniProtKB-SubCell"/>
</dbReference>
<proteinExistence type="predicted"/>
<dbReference type="Pfam" id="PF07690">
    <property type="entry name" value="MFS_1"/>
    <property type="match status" value="1"/>
</dbReference>
<keyword evidence="4 7" id="KW-0812">Transmembrane</keyword>
<dbReference type="Gene3D" id="1.20.1250.20">
    <property type="entry name" value="MFS general substrate transporter like domains"/>
    <property type="match status" value="2"/>
</dbReference>
<sequence length="399" mass="43833">MKTSSVKKELSEKWLLLAVLLSNTASAMIWPVTTLYMTGSLHQSYTSAGLVLMVGALISILGSFVGGRLFDRWDAHKALIIACSIATVAAVGLIVWNGWPEFAIMIWLLNFGGGLISTLVNAYATTVNGKKTRVVFNNIYIVLNVGVVFGTLSVGYIFDYGFTLLMVIASALYCLLLLISILVFNDPNQIVAVTSDDQPKMAEKSDLSATKFKITPLLAWIGALLFITYLSYILWETIMAPHMRSLGLPTRNYADLWVINGVTIIVFQKFISNWANRHPYRISVILGGVIFASSFFFMIFAKDFWQLVLVFELLTIGEMLESPQVPAWVAQVTSPAVAGQAQGFVSMMISSGRVVGPIYAGLMMDNGLMNQLFLSVFGVMLVVLAGLYWISIRGVEPSN</sequence>
<dbReference type="OrthoDB" id="3268460at2"/>
<feature type="transmembrane region" description="Helical" evidence="7">
    <location>
        <begin position="43"/>
        <end position="66"/>
    </location>
</feature>
<evidence type="ECO:0000256" key="5">
    <source>
        <dbReference type="ARBA" id="ARBA00022989"/>
    </source>
</evidence>
<dbReference type="GO" id="GO:0022857">
    <property type="term" value="F:transmembrane transporter activity"/>
    <property type="evidence" value="ECO:0007669"/>
    <property type="project" value="InterPro"/>
</dbReference>
<comment type="caution">
    <text evidence="9">The sequence shown here is derived from an EMBL/GenBank/DDBJ whole genome shotgun (WGS) entry which is preliminary data.</text>
</comment>
<feature type="transmembrane region" description="Helical" evidence="7">
    <location>
        <begin position="164"/>
        <end position="184"/>
    </location>
</feature>
<comment type="subcellular location">
    <subcellularLocation>
        <location evidence="1">Cell membrane</location>
        <topology evidence="1">Multi-pass membrane protein</topology>
    </subcellularLocation>
</comment>
<evidence type="ECO:0000256" key="7">
    <source>
        <dbReference type="SAM" id="Phobius"/>
    </source>
</evidence>
<dbReference type="InterPro" id="IPR036259">
    <property type="entry name" value="MFS_trans_sf"/>
</dbReference>
<evidence type="ECO:0000313" key="9">
    <source>
        <dbReference type="EMBL" id="PVY84323.1"/>
    </source>
</evidence>
<dbReference type="PANTHER" id="PTHR23517:SF10">
    <property type="entry name" value="MAJOR FACILITATOR SUPERFAMILY (MFS) PROFILE DOMAIN-CONTAINING PROTEIN"/>
    <property type="match status" value="1"/>
</dbReference>
<feature type="transmembrane region" description="Helical" evidence="7">
    <location>
        <begin position="254"/>
        <end position="271"/>
    </location>
</feature>
<dbReference type="PROSITE" id="PS50850">
    <property type="entry name" value="MFS"/>
    <property type="match status" value="1"/>
</dbReference>
<accession>A0A2U1D9G9</accession>
<dbReference type="SUPFAM" id="SSF103473">
    <property type="entry name" value="MFS general substrate transporter"/>
    <property type="match status" value="1"/>
</dbReference>
<evidence type="ECO:0000259" key="8">
    <source>
        <dbReference type="PROSITE" id="PS50850"/>
    </source>
</evidence>
<feature type="transmembrane region" description="Helical" evidence="7">
    <location>
        <begin position="135"/>
        <end position="158"/>
    </location>
</feature>
<reference evidence="9 10" key="1">
    <citation type="submission" date="2018-04" db="EMBL/GenBank/DDBJ databases">
        <title>Genomic Encyclopedia of Type Strains, Phase IV (KMG-IV): sequencing the most valuable type-strain genomes for metagenomic binning, comparative biology and taxonomic classification.</title>
        <authorList>
            <person name="Goeker M."/>
        </authorList>
    </citation>
    <scope>NUCLEOTIDE SEQUENCE [LARGE SCALE GENOMIC DNA]</scope>
    <source>
        <strain evidence="9 10">DSM 28795</strain>
    </source>
</reference>
<evidence type="ECO:0000256" key="1">
    <source>
        <dbReference type="ARBA" id="ARBA00004651"/>
    </source>
</evidence>
<evidence type="ECO:0000256" key="2">
    <source>
        <dbReference type="ARBA" id="ARBA00022448"/>
    </source>
</evidence>
<name>A0A2U1D9G9_9LACO</name>
<dbReference type="InterPro" id="IPR050171">
    <property type="entry name" value="MFS_Transporters"/>
</dbReference>
<dbReference type="Proteomes" id="UP000245433">
    <property type="component" value="Unassembled WGS sequence"/>
</dbReference>
<dbReference type="EMBL" id="QEKT01000004">
    <property type="protein sequence ID" value="PVY84323.1"/>
    <property type="molecule type" value="Genomic_DNA"/>
</dbReference>
<keyword evidence="10" id="KW-1185">Reference proteome</keyword>
<feature type="transmembrane region" description="Helical" evidence="7">
    <location>
        <begin position="78"/>
        <end position="96"/>
    </location>
</feature>
<organism evidence="9 10">
    <name type="scientific">Convivina intestini</name>
    <dbReference type="NCBI Taxonomy" id="1505726"/>
    <lineage>
        <taxon>Bacteria</taxon>
        <taxon>Bacillati</taxon>
        <taxon>Bacillota</taxon>
        <taxon>Bacilli</taxon>
        <taxon>Lactobacillales</taxon>
        <taxon>Lactobacillaceae</taxon>
        <taxon>Convivina</taxon>
    </lineage>
</organism>
<keyword evidence="5 7" id="KW-1133">Transmembrane helix</keyword>
<dbReference type="CDD" id="cd17329">
    <property type="entry name" value="MFS_MdtH_MDR_like"/>
    <property type="match status" value="1"/>
</dbReference>
<keyword evidence="6 7" id="KW-0472">Membrane</keyword>
<feature type="transmembrane region" description="Helical" evidence="7">
    <location>
        <begin position="372"/>
        <end position="390"/>
    </location>
</feature>
<feature type="domain" description="Major facilitator superfamily (MFS) profile" evidence="8">
    <location>
        <begin position="11"/>
        <end position="396"/>
    </location>
</feature>
<dbReference type="PANTHER" id="PTHR23517">
    <property type="entry name" value="RESISTANCE PROTEIN MDTM, PUTATIVE-RELATED-RELATED"/>
    <property type="match status" value="1"/>
</dbReference>